<evidence type="ECO:0000313" key="3">
    <source>
        <dbReference type="EMBL" id="MDR6167435.1"/>
    </source>
</evidence>
<comment type="caution">
    <text evidence="3">The sequence shown here is derived from an EMBL/GenBank/DDBJ whole genome shotgun (WGS) entry which is preliminary data.</text>
</comment>
<feature type="transmembrane region" description="Helical" evidence="2">
    <location>
        <begin position="90"/>
        <end position="112"/>
    </location>
</feature>
<feature type="compositionally biased region" description="Gly residues" evidence="1">
    <location>
        <begin position="371"/>
        <end position="406"/>
    </location>
</feature>
<feature type="region of interest" description="Disordered" evidence="1">
    <location>
        <begin position="334"/>
        <end position="413"/>
    </location>
</feature>
<dbReference type="Proteomes" id="UP001260188">
    <property type="component" value="Unassembled WGS sequence"/>
</dbReference>
<keyword evidence="2" id="KW-0812">Transmembrane</keyword>
<keyword evidence="4" id="KW-1185">Reference proteome</keyword>
<evidence type="ECO:0008006" key="5">
    <source>
        <dbReference type="Google" id="ProtNLM"/>
    </source>
</evidence>
<evidence type="ECO:0000256" key="2">
    <source>
        <dbReference type="SAM" id="Phobius"/>
    </source>
</evidence>
<keyword evidence="2" id="KW-1133">Transmembrane helix</keyword>
<evidence type="ECO:0000313" key="4">
    <source>
        <dbReference type="Proteomes" id="UP001260188"/>
    </source>
</evidence>
<protein>
    <recommendedName>
        <fullName evidence="5">DUF5667 domain-containing protein</fullName>
    </recommendedName>
</protein>
<gene>
    <name evidence="3" type="ORF">QE367_001639</name>
</gene>
<dbReference type="EMBL" id="JAVIZA010000001">
    <property type="protein sequence ID" value="MDR6167435.1"/>
    <property type="molecule type" value="Genomic_DNA"/>
</dbReference>
<dbReference type="RefSeq" id="WP_309665962.1">
    <property type="nucleotide sequence ID" value="NZ_JAVIZA010000001.1"/>
</dbReference>
<accession>A0ABU1I0M2</accession>
<name>A0ABU1I0M2_9MICO</name>
<evidence type="ECO:0000256" key="1">
    <source>
        <dbReference type="SAM" id="MobiDB-lite"/>
    </source>
</evidence>
<organism evidence="3 4">
    <name type="scientific">Microbacterium paludicola</name>
    <dbReference type="NCBI Taxonomy" id="300019"/>
    <lineage>
        <taxon>Bacteria</taxon>
        <taxon>Bacillati</taxon>
        <taxon>Actinomycetota</taxon>
        <taxon>Actinomycetes</taxon>
        <taxon>Micrococcales</taxon>
        <taxon>Microbacteriaceae</taxon>
        <taxon>Microbacterium</taxon>
    </lineage>
</organism>
<feature type="compositionally biased region" description="Low complexity" evidence="1">
    <location>
        <begin position="335"/>
        <end position="359"/>
    </location>
</feature>
<keyword evidence="2" id="KW-0472">Membrane</keyword>
<reference evidence="3 4" key="1">
    <citation type="submission" date="2023-08" db="EMBL/GenBank/DDBJ databases">
        <title>Functional and genomic diversity of the sorghum phyllosphere microbiome.</title>
        <authorList>
            <person name="Shade A."/>
        </authorList>
    </citation>
    <scope>NUCLEOTIDE SEQUENCE [LARGE SCALE GENOMIC DNA]</scope>
    <source>
        <strain evidence="3 4">SORGH_AS_0919</strain>
    </source>
</reference>
<sequence>MNSLADLFTDDRRSGDDGIRAADSIIDERRLAALVGPPRMEQAVPLARPDETGQLVAMVAAAAQSASPVHIAGKSGAPKMPRRGHKRTDWLNVAFAVLAVAVVTVVGVFGAIQFANASPAASALRALSVDEASLANGEQAVQSGVTRIETLMAEARAEADGVEPALATVAGYVDESARAAAVQAVADLRAGLDAIEVPSTPAAYTRPAIDTDDLAQVGAQIDVVRERSDELTAMTEQTRAVRSQVVALRDAFVGSIAALGASFPASAEAEVTEYAEALPSFRDAVTAAAAAVPAAQAAGGLGAAEMVAYPPLVDALRRDHERAIAAIIAEREAARNTTGRGSTSPGTGSGNSDTGGTVTPEPTPSDPATGGDTGGGDTGGDGSGTGDGSGGGDGTGGNTGGDGTLPGGAVILP</sequence>
<proteinExistence type="predicted"/>